<dbReference type="InterPro" id="IPR051010">
    <property type="entry name" value="BCAA_transport"/>
</dbReference>
<feature type="chain" id="PRO_5035275416" evidence="4">
    <location>
        <begin position="25"/>
        <end position="415"/>
    </location>
</feature>
<organism evidence="6 7">
    <name type="scientific">Caldovatus sediminis</name>
    <dbReference type="NCBI Taxonomy" id="2041189"/>
    <lineage>
        <taxon>Bacteria</taxon>
        <taxon>Pseudomonadati</taxon>
        <taxon>Pseudomonadota</taxon>
        <taxon>Alphaproteobacteria</taxon>
        <taxon>Acetobacterales</taxon>
        <taxon>Roseomonadaceae</taxon>
        <taxon>Caldovatus</taxon>
    </lineage>
</organism>
<protein>
    <submittedName>
        <fullName evidence="6">ABC transporter permease</fullName>
    </submittedName>
</protein>
<evidence type="ECO:0000313" key="6">
    <source>
        <dbReference type="EMBL" id="GGG38980.1"/>
    </source>
</evidence>
<comment type="similarity">
    <text evidence="1">Belongs to the leucine-binding protein family.</text>
</comment>
<feature type="signal peptide" evidence="4">
    <location>
        <begin position="1"/>
        <end position="24"/>
    </location>
</feature>
<dbReference type="Gene3D" id="3.40.50.2300">
    <property type="match status" value="2"/>
</dbReference>
<dbReference type="InterPro" id="IPR028082">
    <property type="entry name" value="Peripla_BP_I"/>
</dbReference>
<dbReference type="Pfam" id="PF13458">
    <property type="entry name" value="Peripla_BP_6"/>
    <property type="match status" value="1"/>
</dbReference>
<accession>A0A8J3ED21</accession>
<dbReference type="PANTHER" id="PTHR30483">
    <property type="entry name" value="LEUCINE-SPECIFIC-BINDING PROTEIN"/>
    <property type="match status" value="1"/>
</dbReference>
<dbReference type="InterPro" id="IPR006311">
    <property type="entry name" value="TAT_signal"/>
</dbReference>
<keyword evidence="3" id="KW-0813">Transport</keyword>
<dbReference type="InterPro" id="IPR028081">
    <property type="entry name" value="Leu-bd"/>
</dbReference>
<dbReference type="AlphaFoldDB" id="A0A8J3ED21"/>
<dbReference type="PROSITE" id="PS51318">
    <property type="entry name" value="TAT"/>
    <property type="match status" value="1"/>
</dbReference>
<evidence type="ECO:0000259" key="5">
    <source>
        <dbReference type="Pfam" id="PF13458"/>
    </source>
</evidence>
<sequence>MTGAINRRSLIGAAAAAPLAGALAAGARPARAQAANTIRIGLITDMSGPYRDINGPVSVACARLGAQEFGARGFNVEVVFADHQNKPDVALNIARQWFDRDGVDMILNVAASSVALALWELTREKNKVAIATSTATADLTGRPCTPNTIHWVYDTWMLGRSTGGAMVRAGGDTWFFITADYAFGHALERDTANFVRQAGGRVLGGVRTPFPGTTDFSSFLLQAQASGAKVIGLANAGTDTINCIKQAAEFGLTRRGVKLASMLMFLPDVHALGLRTAQGLVCSETFYWDLNDRTRAFAQRARAVAGQVPLGMAQAGDYSAVLHYLKAVADMGVAQAKADGRAVVARMKAMPTDDDAFGPGRIREDGRKLHPAYLFEVKAPEESRGPFDYYKLLQTTPAEEAFRPLNEGGCPLVRS</sequence>
<dbReference type="GO" id="GO:0006865">
    <property type="term" value="P:amino acid transport"/>
    <property type="evidence" value="ECO:0007669"/>
    <property type="project" value="UniProtKB-KW"/>
</dbReference>
<evidence type="ECO:0000256" key="1">
    <source>
        <dbReference type="ARBA" id="ARBA00010062"/>
    </source>
</evidence>
<dbReference type="RefSeq" id="WP_188901288.1">
    <property type="nucleotide sequence ID" value="NZ_BMKS01000008.1"/>
</dbReference>
<dbReference type="CDD" id="cd06327">
    <property type="entry name" value="PBP1_SBP-like"/>
    <property type="match status" value="1"/>
</dbReference>
<dbReference type="EMBL" id="BMKS01000008">
    <property type="protein sequence ID" value="GGG38980.1"/>
    <property type="molecule type" value="Genomic_DNA"/>
</dbReference>
<gene>
    <name evidence="6" type="ORF">GCM10010964_28220</name>
</gene>
<keyword evidence="2 4" id="KW-0732">Signal</keyword>
<proteinExistence type="inferred from homology"/>
<keyword evidence="3" id="KW-0029">Amino-acid transport</keyword>
<evidence type="ECO:0000256" key="3">
    <source>
        <dbReference type="ARBA" id="ARBA00022970"/>
    </source>
</evidence>
<dbReference type="PANTHER" id="PTHR30483:SF6">
    <property type="entry name" value="PERIPLASMIC BINDING PROTEIN OF ABC TRANSPORTER FOR NATURAL AMINO ACIDS"/>
    <property type="match status" value="1"/>
</dbReference>
<evidence type="ECO:0000256" key="2">
    <source>
        <dbReference type="ARBA" id="ARBA00022729"/>
    </source>
</evidence>
<comment type="caution">
    <text evidence="6">The sequence shown here is derived from an EMBL/GenBank/DDBJ whole genome shotgun (WGS) entry which is preliminary data.</text>
</comment>
<evidence type="ECO:0000313" key="7">
    <source>
        <dbReference type="Proteomes" id="UP000597507"/>
    </source>
</evidence>
<evidence type="ECO:0000256" key="4">
    <source>
        <dbReference type="SAM" id="SignalP"/>
    </source>
</evidence>
<dbReference type="SUPFAM" id="SSF53822">
    <property type="entry name" value="Periplasmic binding protein-like I"/>
    <property type="match status" value="1"/>
</dbReference>
<dbReference type="Proteomes" id="UP000597507">
    <property type="component" value="Unassembled WGS sequence"/>
</dbReference>
<name>A0A8J3ED21_9PROT</name>
<feature type="domain" description="Leucine-binding protein" evidence="5">
    <location>
        <begin position="37"/>
        <end position="378"/>
    </location>
</feature>
<reference evidence="6 7" key="1">
    <citation type="journal article" date="2014" name="Int. J. Syst. Evol. Microbiol.">
        <title>Complete genome sequence of Corynebacterium casei LMG S-19264T (=DSM 44701T), isolated from a smear-ripened cheese.</title>
        <authorList>
            <consortium name="US DOE Joint Genome Institute (JGI-PGF)"/>
            <person name="Walter F."/>
            <person name="Albersmeier A."/>
            <person name="Kalinowski J."/>
            <person name="Ruckert C."/>
        </authorList>
    </citation>
    <scope>NUCLEOTIDE SEQUENCE [LARGE SCALE GENOMIC DNA]</scope>
    <source>
        <strain evidence="6 7">CGMCC 1.16330</strain>
    </source>
</reference>
<keyword evidence="7" id="KW-1185">Reference proteome</keyword>